<keyword evidence="1" id="KW-0808">Transferase</keyword>
<dbReference type="InterPro" id="IPR003859">
    <property type="entry name" value="Galactosyl_T"/>
</dbReference>
<dbReference type="AlphaFoldDB" id="A0A8W8K0T8"/>
<feature type="domain" description="Galactosyltransferase C-terminal" evidence="2">
    <location>
        <begin position="6"/>
        <end position="69"/>
    </location>
</feature>
<sequence length="118" mass="13645">MAIQVSIYVIFGGVSALTREQYEAINGFSNSFFGWGGEDDDFYNRVMWSKMSIYRTINDVGRYSSLEHKPAVANPQRHEIVSKGKERMWKDGLNTLKYETLQKTNKKLYIHVSVKISK</sequence>
<accession>A0A8W8K0T8</accession>
<dbReference type="PANTHER" id="PTHR19300">
    <property type="entry name" value="BETA-1,4-GALACTOSYLTRANSFERASE"/>
    <property type="match status" value="1"/>
</dbReference>
<dbReference type="InterPro" id="IPR027791">
    <property type="entry name" value="Galactosyl_T_C"/>
</dbReference>
<dbReference type="SUPFAM" id="SSF53448">
    <property type="entry name" value="Nucleotide-diphospho-sugar transferases"/>
    <property type="match status" value="1"/>
</dbReference>
<dbReference type="Proteomes" id="UP000005408">
    <property type="component" value="Unassembled WGS sequence"/>
</dbReference>
<dbReference type="EnsemblMetazoa" id="G2164.1">
    <property type="protein sequence ID" value="G2164.1:cds"/>
    <property type="gene ID" value="G2164"/>
</dbReference>
<dbReference type="GO" id="GO:0005975">
    <property type="term" value="P:carbohydrate metabolic process"/>
    <property type="evidence" value="ECO:0007669"/>
    <property type="project" value="InterPro"/>
</dbReference>
<name>A0A8W8K0T8_MAGGI</name>
<organism evidence="3 4">
    <name type="scientific">Magallana gigas</name>
    <name type="common">Pacific oyster</name>
    <name type="synonym">Crassostrea gigas</name>
    <dbReference type="NCBI Taxonomy" id="29159"/>
    <lineage>
        <taxon>Eukaryota</taxon>
        <taxon>Metazoa</taxon>
        <taxon>Spiralia</taxon>
        <taxon>Lophotrochozoa</taxon>
        <taxon>Mollusca</taxon>
        <taxon>Bivalvia</taxon>
        <taxon>Autobranchia</taxon>
        <taxon>Pteriomorphia</taxon>
        <taxon>Ostreida</taxon>
        <taxon>Ostreoidea</taxon>
        <taxon>Ostreidae</taxon>
        <taxon>Magallana</taxon>
    </lineage>
</organism>
<evidence type="ECO:0000259" key="2">
    <source>
        <dbReference type="Pfam" id="PF02709"/>
    </source>
</evidence>
<dbReference type="InterPro" id="IPR029044">
    <property type="entry name" value="Nucleotide-diphossugar_trans"/>
</dbReference>
<reference evidence="3" key="1">
    <citation type="submission" date="2022-08" db="UniProtKB">
        <authorList>
            <consortium name="EnsemblMetazoa"/>
        </authorList>
    </citation>
    <scope>IDENTIFICATION</scope>
    <source>
        <strain evidence="3">05x7-T-G4-1.051#20</strain>
    </source>
</reference>
<evidence type="ECO:0000313" key="3">
    <source>
        <dbReference type="EnsemblMetazoa" id="G2164.1:cds"/>
    </source>
</evidence>
<keyword evidence="4" id="KW-1185">Reference proteome</keyword>
<dbReference type="PRINTS" id="PR02050">
    <property type="entry name" value="B14GALTRFASE"/>
</dbReference>
<dbReference type="Pfam" id="PF02709">
    <property type="entry name" value="Glyco_transf_7C"/>
    <property type="match status" value="1"/>
</dbReference>
<dbReference type="OrthoDB" id="10016069at2759"/>
<dbReference type="Gene3D" id="3.90.550.10">
    <property type="entry name" value="Spore Coat Polysaccharide Biosynthesis Protein SpsA, Chain A"/>
    <property type="match status" value="1"/>
</dbReference>
<evidence type="ECO:0000313" key="4">
    <source>
        <dbReference type="Proteomes" id="UP000005408"/>
    </source>
</evidence>
<dbReference type="GO" id="GO:0008378">
    <property type="term" value="F:galactosyltransferase activity"/>
    <property type="evidence" value="ECO:0007669"/>
    <property type="project" value="TreeGrafter"/>
</dbReference>
<dbReference type="GO" id="GO:0005794">
    <property type="term" value="C:Golgi apparatus"/>
    <property type="evidence" value="ECO:0007669"/>
    <property type="project" value="TreeGrafter"/>
</dbReference>
<evidence type="ECO:0000256" key="1">
    <source>
        <dbReference type="ARBA" id="ARBA00022679"/>
    </source>
</evidence>
<protein>
    <recommendedName>
        <fullName evidence="2">Galactosyltransferase C-terminal domain-containing protein</fullName>
    </recommendedName>
</protein>
<proteinExistence type="predicted"/>
<dbReference type="PANTHER" id="PTHR19300:SF61">
    <property type="entry name" value="BETA-1,4-N-ACETYLGALACTOSAMINYLTRANSFERASE"/>
    <property type="match status" value="1"/>
</dbReference>
<dbReference type="OMA" id="RYTMITH"/>